<proteinExistence type="predicted"/>
<keyword evidence="1" id="KW-0175">Coiled coil</keyword>
<name>A0A644W989_9ZZZZ</name>
<comment type="caution">
    <text evidence="2">The sequence shown here is derived from an EMBL/GenBank/DDBJ whole genome shotgun (WGS) entry which is preliminary data.</text>
</comment>
<gene>
    <name evidence="2" type="ORF">SDC9_46619</name>
</gene>
<reference evidence="2" key="1">
    <citation type="submission" date="2019-08" db="EMBL/GenBank/DDBJ databases">
        <authorList>
            <person name="Kucharzyk K."/>
            <person name="Murdoch R.W."/>
            <person name="Higgins S."/>
            <person name="Loffler F."/>
        </authorList>
    </citation>
    <scope>NUCLEOTIDE SEQUENCE</scope>
</reference>
<dbReference type="EMBL" id="VSSQ01000728">
    <property type="protein sequence ID" value="MPM00395.1"/>
    <property type="molecule type" value="Genomic_DNA"/>
</dbReference>
<evidence type="ECO:0000256" key="1">
    <source>
        <dbReference type="SAM" id="Coils"/>
    </source>
</evidence>
<protein>
    <recommendedName>
        <fullName evidence="3">SLH domain-containing protein</fullName>
    </recommendedName>
</protein>
<organism evidence="2">
    <name type="scientific">bioreactor metagenome</name>
    <dbReference type="NCBI Taxonomy" id="1076179"/>
    <lineage>
        <taxon>unclassified sequences</taxon>
        <taxon>metagenomes</taxon>
        <taxon>ecological metagenomes</taxon>
    </lineage>
</organism>
<evidence type="ECO:0000313" key="2">
    <source>
        <dbReference type="EMBL" id="MPM00395.1"/>
    </source>
</evidence>
<dbReference type="SUPFAM" id="SSF56935">
    <property type="entry name" value="Porins"/>
    <property type="match status" value="1"/>
</dbReference>
<sequence>MNKRNLMKMSILMFLSAVPTQIGYTVDKAVPSWAYESVQELANDGIVTLPTGVDDAERAKFTRRDMALLVAKAMHNINDKGVASNSYELVGDSSVVTTKAKVLSDAVYELGKVSGRYEALNVEYAACEEKYNRYLLEMERKAKAISNISAAKQPKLEQGYKVTAEEFQTVARRMAEINSLRQSYQGSMAQLQAKKAAAEKDLQSIIQTQQPTEVATKNSMNTGSYDNDVVKLDALKVEFDKELRDLGMGASYVANSYKTSTEADADKLAEDAKYSLSGEARFSYSDNSGSAIDGYRQSRLRVRLYGTARINDDWSLRGMLEADKYFLNNNHGNTDWFNFDRYYLHGLTGATTLDIGRFGYNIAEGNIYDTSFKGISASVGNPIKYTFVAGQTDGNAETYGATARYKSYDYDMEAGVHQFGDDKWNSASRTIAHASANYYFDNFRLGAIYLHSNLADTDGNKDGYVGTFAYGKLKTWEKGTYEFQAKYYRQPMGTYVTHTMNGLAGRLDGFKGFGLFFYYTLNPNVVAGLEYYRLRNLLSDETGSTLWGQVSYYF</sequence>
<evidence type="ECO:0008006" key="3">
    <source>
        <dbReference type="Google" id="ProtNLM"/>
    </source>
</evidence>
<dbReference type="AlphaFoldDB" id="A0A644W989"/>
<accession>A0A644W989</accession>
<feature type="coiled-coil region" evidence="1">
    <location>
        <begin position="181"/>
        <end position="208"/>
    </location>
</feature>